<feature type="compositionally biased region" description="Acidic residues" evidence="5">
    <location>
        <begin position="1"/>
        <end position="10"/>
    </location>
</feature>
<dbReference type="OMA" id="PMWFFLN"/>
<feature type="transmembrane region" description="Helical" evidence="6">
    <location>
        <begin position="143"/>
        <end position="160"/>
    </location>
</feature>
<reference evidence="8 9" key="1">
    <citation type="submission" date="2019-03" db="EMBL/GenBank/DDBJ databases">
        <title>Sequencing 23 genomes of Wallemia ichthyophaga.</title>
        <authorList>
            <person name="Gostincar C."/>
        </authorList>
    </citation>
    <scope>NUCLEOTIDE SEQUENCE [LARGE SCALE GENOMIC DNA]</scope>
    <source>
        <strain evidence="8 9">EXF-8621</strain>
    </source>
</reference>
<feature type="transmembrane region" description="Helical" evidence="6">
    <location>
        <begin position="172"/>
        <end position="197"/>
    </location>
</feature>
<evidence type="ECO:0000259" key="7">
    <source>
        <dbReference type="PROSITE" id="PS50850"/>
    </source>
</evidence>
<dbReference type="EMBL" id="SPOF01000097">
    <property type="protein sequence ID" value="TIB07404.1"/>
    <property type="molecule type" value="Genomic_DNA"/>
</dbReference>
<name>A0A4T0HU47_WALIC</name>
<dbReference type="InterPro" id="IPR036259">
    <property type="entry name" value="MFS_trans_sf"/>
</dbReference>
<evidence type="ECO:0000256" key="3">
    <source>
        <dbReference type="ARBA" id="ARBA00022989"/>
    </source>
</evidence>
<dbReference type="SUPFAM" id="SSF103473">
    <property type="entry name" value="MFS general substrate transporter"/>
    <property type="match status" value="1"/>
</dbReference>
<dbReference type="CDD" id="cd17476">
    <property type="entry name" value="MFS_Amf1_MDR_like"/>
    <property type="match status" value="1"/>
</dbReference>
<evidence type="ECO:0000256" key="4">
    <source>
        <dbReference type="ARBA" id="ARBA00023136"/>
    </source>
</evidence>
<feature type="region of interest" description="Disordered" evidence="5">
    <location>
        <begin position="1"/>
        <end position="28"/>
    </location>
</feature>
<feature type="transmembrane region" description="Helical" evidence="6">
    <location>
        <begin position="378"/>
        <end position="396"/>
    </location>
</feature>
<dbReference type="PANTHER" id="PTHR42718">
    <property type="entry name" value="MAJOR FACILITATOR SUPERFAMILY MULTIDRUG TRANSPORTER MFSC"/>
    <property type="match status" value="1"/>
</dbReference>
<feature type="transmembrane region" description="Helical" evidence="6">
    <location>
        <begin position="408"/>
        <end position="429"/>
    </location>
</feature>
<feature type="transmembrane region" description="Helical" evidence="6">
    <location>
        <begin position="276"/>
        <end position="294"/>
    </location>
</feature>
<evidence type="ECO:0000256" key="5">
    <source>
        <dbReference type="SAM" id="MobiDB-lite"/>
    </source>
</evidence>
<keyword evidence="4 6" id="KW-0472">Membrane</keyword>
<feature type="domain" description="Major facilitator superfamily (MFS) profile" evidence="7">
    <location>
        <begin position="42"/>
        <end position="504"/>
    </location>
</feature>
<dbReference type="PANTHER" id="PTHR42718:SF1">
    <property type="entry name" value="LOW AFFINITY AMMONIUM TRANSPORTER"/>
    <property type="match status" value="1"/>
</dbReference>
<evidence type="ECO:0000313" key="9">
    <source>
        <dbReference type="Proteomes" id="UP000306954"/>
    </source>
</evidence>
<feature type="transmembrane region" description="Helical" evidence="6">
    <location>
        <begin position="483"/>
        <end position="502"/>
    </location>
</feature>
<dbReference type="Proteomes" id="UP000306954">
    <property type="component" value="Unassembled WGS sequence"/>
</dbReference>
<evidence type="ECO:0000256" key="1">
    <source>
        <dbReference type="ARBA" id="ARBA00004141"/>
    </source>
</evidence>
<evidence type="ECO:0000256" key="2">
    <source>
        <dbReference type="ARBA" id="ARBA00022692"/>
    </source>
</evidence>
<evidence type="ECO:0000256" key="6">
    <source>
        <dbReference type="SAM" id="Phobius"/>
    </source>
</evidence>
<feature type="compositionally biased region" description="Low complexity" evidence="5">
    <location>
        <begin position="16"/>
        <end position="28"/>
    </location>
</feature>
<accession>A0A4T0HU47</accession>
<comment type="caution">
    <text evidence="8">The sequence shown here is derived from an EMBL/GenBank/DDBJ whole genome shotgun (WGS) entry which is preliminary data.</text>
</comment>
<dbReference type="InterPro" id="IPR020846">
    <property type="entry name" value="MFS_dom"/>
</dbReference>
<dbReference type="Pfam" id="PF07690">
    <property type="entry name" value="MFS_1"/>
    <property type="match status" value="1"/>
</dbReference>
<feature type="transmembrane region" description="Helical" evidence="6">
    <location>
        <begin position="209"/>
        <end position="231"/>
    </location>
</feature>
<evidence type="ECO:0000313" key="8">
    <source>
        <dbReference type="EMBL" id="TIB07404.1"/>
    </source>
</evidence>
<feature type="transmembrane region" description="Helical" evidence="6">
    <location>
        <begin position="243"/>
        <end position="264"/>
    </location>
</feature>
<dbReference type="GO" id="GO:0022857">
    <property type="term" value="F:transmembrane transporter activity"/>
    <property type="evidence" value="ECO:0007669"/>
    <property type="project" value="InterPro"/>
</dbReference>
<dbReference type="Gene3D" id="1.20.1250.20">
    <property type="entry name" value="MFS general substrate transporter like domains"/>
    <property type="match status" value="2"/>
</dbReference>
<proteinExistence type="predicted"/>
<keyword evidence="2 6" id="KW-0812">Transmembrane</keyword>
<sequence length="524" mass="56182">MREALEDDQVQEPTEKSNSAASSKPSAKRSSSTLNFVKDWAAIVICVSCMLFTQVGLGAYLVITKEFIAETFGVQGSPGQQSWIVAAFSLSVGTFVLPSGRLGDIYGNKRIMCIGFAWYSLWSMVTGLTVYTRSIIFFDVCRALQGIAPALMLPNAVAIIGRTFPPGIKKAISFALFAASAPNGFVVGALFSSLFAQSSVKAPVSGAEWVWSTFVLSIALLVMFGLAVWIIPPDGDRSDQKGIGFDYWGALTAVPGLILLNFAWNQAAIVTWKNGYVCALLAVGVILLGVFAWVETRVAQPLLPLTIFKNVHNNLMLGCVATGWSTFGIWLLFSIRYIQDLRGVDALETVSQIVPFCVVGWLGAAISPILIIKFGGSWVTIGAMFSFLIAICLVAFEPVKLTYWAMHFVSYIIATLGVDMSFPAASVIISDHLPREHQGLAGSLINTLVNYSIAIALGIAATVENHVNNGGKDPEAGIRGACYLGVGLSAAGVLLALINKIIEEVEIRRSPDPHAAREAGKSLE</sequence>
<feature type="transmembrane region" description="Helical" evidence="6">
    <location>
        <begin position="441"/>
        <end position="463"/>
    </location>
</feature>
<comment type="subcellular location">
    <subcellularLocation>
        <location evidence="1">Membrane</location>
        <topology evidence="1">Multi-pass membrane protein</topology>
    </subcellularLocation>
</comment>
<dbReference type="AlphaFoldDB" id="A0A4T0HU47"/>
<organism evidence="8 9">
    <name type="scientific">Wallemia ichthyophaga</name>
    <dbReference type="NCBI Taxonomy" id="245174"/>
    <lineage>
        <taxon>Eukaryota</taxon>
        <taxon>Fungi</taxon>
        <taxon>Dikarya</taxon>
        <taxon>Basidiomycota</taxon>
        <taxon>Wallemiomycotina</taxon>
        <taxon>Wallemiomycetes</taxon>
        <taxon>Wallemiales</taxon>
        <taxon>Wallemiaceae</taxon>
        <taxon>Wallemia</taxon>
    </lineage>
</organism>
<feature type="transmembrane region" description="Helical" evidence="6">
    <location>
        <begin position="111"/>
        <end position="131"/>
    </location>
</feature>
<feature type="transmembrane region" description="Helical" evidence="6">
    <location>
        <begin position="40"/>
        <end position="63"/>
    </location>
</feature>
<dbReference type="PROSITE" id="PS50850">
    <property type="entry name" value="MFS"/>
    <property type="match status" value="1"/>
</dbReference>
<keyword evidence="3 6" id="KW-1133">Transmembrane helix</keyword>
<dbReference type="InterPro" id="IPR011701">
    <property type="entry name" value="MFS"/>
</dbReference>
<feature type="transmembrane region" description="Helical" evidence="6">
    <location>
        <begin position="353"/>
        <end position="371"/>
    </location>
</feature>
<protein>
    <recommendedName>
        <fullName evidence="7">Major facilitator superfamily (MFS) profile domain-containing protein</fullName>
    </recommendedName>
</protein>
<feature type="transmembrane region" description="Helical" evidence="6">
    <location>
        <begin position="83"/>
        <end position="99"/>
    </location>
</feature>
<feature type="transmembrane region" description="Helical" evidence="6">
    <location>
        <begin position="315"/>
        <end position="333"/>
    </location>
</feature>
<dbReference type="GO" id="GO:0016020">
    <property type="term" value="C:membrane"/>
    <property type="evidence" value="ECO:0007669"/>
    <property type="project" value="UniProtKB-SubCell"/>
</dbReference>
<gene>
    <name evidence="8" type="ORF">E3P90_04083</name>
</gene>